<accession>C6HEB8</accession>
<dbReference type="VEuPathDB" id="FungiDB:HCDG_04785"/>
<name>C6HEB8_AJECH</name>
<evidence type="ECO:0000313" key="1">
    <source>
        <dbReference type="EMBL" id="EER41139.1"/>
    </source>
</evidence>
<dbReference type="HOGENOM" id="CLU_879882_0_0_1"/>
<dbReference type="AlphaFoldDB" id="C6HEB8"/>
<sequence length="316" mass="35478">MCFFDLLKFVQSRSLANSTANLRSTTWLLLSRTPNGTISSNHPYDGESGPESCPKRKETHQHKLHFLLEAMIVVPDAADMTITPAYGKKFSVWQNPGEYSKGFVPVTVVVKLKGTRAASFASFASSASSAPPPIYSIQKPPQDVTQTLKQQGWHQRKDKIHLAKDAEFAVECYHLLIFRHWTDFSEQPTDHILRGIQQLEIRLITLKYIISPSGEGQSEEFQANSSTEWREKELSWSITCHVGVMVAHHFMINVQKRETARGVMVRSALCSAVFGSLRPATAAGVFSLVTSSQMTETERYMPPSFQVYLGSVYFLN</sequence>
<gene>
    <name evidence="1" type="ORF">HCDG_04785</name>
</gene>
<dbReference type="EMBL" id="GG692424">
    <property type="protein sequence ID" value="EER41139.1"/>
    <property type="molecule type" value="Genomic_DNA"/>
</dbReference>
<organism evidence="1 2">
    <name type="scientific">Ajellomyces capsulatus (strain H143)</name>
    <name type="common">Darling's disease fungus</name>
    <name type="synonym">Histoplasma capsulatum</name>
    <dbReference type="NCBI Taxonomy" id="544712"/>
    <lineage>
        <taxon>Eukaryota</taxon>
        <taxon>Fungi</taxon>
        <taxon>Dikarya</taxon>
        <taxon>Ascomycota</taxon>
        <taxon>Pezizomycotina</taxon>
        <taxon>Eurotiomycetes</taxon>
        <taxon>Eurotiomycetidae</taxon>
        <taxon>Onygenales</taxon>
        <taxon>Ajellomycetaceae</taxon>
        <taxon>Histoplasma</taxon>
    </lineage>
</organism>
<proteinExistence type="predicted"/>
<dbReference type="Proteomes" id="UP000002624">
    <property type="component" value="Unassembled WGS sequence"/>
</dbReference>
<reference evidence="2" key="1">
    <citation type="submission" date="2009-05" db="EMBL/GenBank/DDBJ databases">
        <title>The genome sequence of Ajellomyces capsulatus strain H143.</title>
        <authorList>
            <person name="Champion M."/>
            <person name="Cuomo C.A."/>
            <person name="Ma L.-J."/>
            <person name="Henn M.R."/>
            <person name="Sil A."/>
            <person name="Goldman B."/>
            <person name="Young S.K."/>
            <person name="Kodira C.D."/>
            <person name="Zeng Q."/>
            <person name="Koehrsen M."/>
            <person name="Alvarado L."/>
            <person name="Berlin A.M."/>
            <person name="Borenstein D."/>
            <person name="Chen Z."/>
            <person name="Engels R."/>
            <person name="Freedman E."/>
            <person name="Gellesch M."/>
            <person name="Goldberg J."/>
            <person name="Griggs A."/>
            <person name="Gujja S."/>
            <person name="Heiman D.I."/>
            <person name="Hepburn T.A."/>
            <person name="Howarth C."/>
            <person name="Jen D."/>
            <person name="Larson L."/>
            <person name="Lewis B."/>
            <person name="Mehta T."/>
            <person name="Park D."/>
            <person name="Pearson M."/>
            <person name="Roberts A."/>
            <person name="Saif S."/>
            <person name="Shea T.D."/>
            <person name="Shenoy N."/>
            <person name="Sisk P."/>
            <person name="Stolte C."/>
            <person name="Sykes S."/>
            <person name="Walk T."/>
            <person name="White J."/>
            <person name="Yandava C."/>
            <person name="Klein B."/>
            <person name="McEwen J.G."/>
            <person name="Puccia R."/>
            <person name="Goldman G.H."/>
            <person name="Felipe M.S."/>
            <person name="Nino-Vega G."/>
            <person name="San-Blas G."/>
            <person name="Taylor J.W."/>
            <person name="Mendoza L."/>
            <person name="Galagan J.E."/>
            <person name="Nusbaum C."/>
            <person name="Birren B.W."/>
        </authorList>
    </citation>
    <scope>NUCLEOTIDE SEQUENCE [LARGE SCALE GENOMIC DNA]</scope>
    <source>
        <strain evidence="2">H143</strain>
    </source>
</reference>
<protein>
    <submittedName>
        <fullName evidence="1">Uncharacterized protein</fullName>
    </submittedName>
</protein>
<evidence type="ECO:0000313" key="2">
    <source>
        <dbReference type="Proteomes" id="UP000002624"/>
    </source>
</evidence>